<dbReference type="Proteomes" id="UP001451782">
    <property type="component" value="Chromosome"/>
</dbReference>
<reference evidence="1 2" key="1">
    <citation type="submission" date="2024-04" db="EMBL/GenBank/DDBJ databases">
        <title>Phylogenomic analyses of a clade within the roseobacter group suggest taxonomic reassignments of species of the genera Aestuariivita, Citreicella, Loktanella, Nautella, Pelagibaca, Ruegeria, Thalassobius, Thiobacimonas and Tropicibacter, and the proposal o.</title>
        <authorList>
            <person name="Jeon C.O."/>
        </authorList>
    </citation>
    <scope>NUCLEOTIDE SEQUENCE [LARGE SCALE GENOMIC DNA]</scope>
    <source>
        <strain evidence="1 2">G8-12</strain>
    </source>
</reference>
<name>A0AAN0ME01_9RHOB</name>
<evidence type="ECO:0000313" key="1">
    <source>
        <dbReference type="EMBL" id="WZU62778.1"/>
    </source>
</evidence>
<keyword evidence="2" id="KW-1185">Reference proteome</keyword>
<dbReference type="KEGG" id="yag:AABB28_12970"/>
<protein>
    <submittedName>
        <fullName evidence="1">DUF2805 domain-containing protein</fullName>
    </submittedName>
</protein>
<evidence type="ECO:0000313" key="2">
    <source>
        <dbReference type="Proteomes" id="UP001451782"/>
    </source>
</evidence>
<dbReference type="RefSeq" id="WP_342069178.1">
    <property type="nucleotide sequence ID" value="NZ_CP151762.1"/>
</dbReference>
<accession>A0AAN0ME01</accession>
<dbReference type="InterPro" id="IPR019882">
    <property type="entry name" value="CHP03643"/>
</dbReference>
<dbReference type="AlphaFoldDB" id="A0AAN0ME01"/>
<proteinExistence type="predicted"/>
<gene>
    <name evidence="1" type="ORF">AABB28_12970</name>
</gene>
<organism evidence="1 2">
    <name type="scientific">Yoonia algicola</name>
    <dbReference type="NCBI Taxonomy" id="3137368"/>
    <lineage>
        <taxon>Bacteria</taxon>
        <taxon>Pseudomonadati</taxon>
        <taxon>Pseudomonadota</taxon>
        <taxon>Alphaproteobacteria</taxon>
        <taxon>Rhodobacterales</taxon>
        <taxon>Paracoccaceae</taxon>
        <taxon>Yoonia</taxon>
    </lineage>
</organism>
<dbReference type="EMBL" id="CP151762">
    <property type="protein sequence ID" value="WZU62778.1"/>
    <property type="molecule type" value="Genomic_DNA"/>
</dbReference>
<sequence length="71" mass="8348">MSKTPQLTPAHTSDIIQMALSDHISFADIHREYGISEKDVKALMRDNLKTGSYRAWRKRVRDFSDRRAHYK</sequence>
<dbReference type="Pfam" id="PF10985">
    <property type="entry name" value="DUF2805"/>
    <property type="match status" value="1"/>
</dbReference>